<dbReference type="SUPFAM" id="SSF56672">
    <property type="entry name" value="DNA/RNA polymerases"/>
    <property type="match status" value="1"/>
</dbReference>
<dbReference type="Gene3D" id="3.60.10.10">
    <property type="entry name" value="Endonuclease/exonuclease/phosphatase"/>
    <property type="match status" value="1"/>
</dbReference>
<evidence type="ECO:0000313" key="5">
    <source>
        <dbReference type="Proteomes" id="UP001151760"/>
    </source>
</evidence>
<evidence type="ECO:0000313" key="4">
    <source>
        <dbReference type="EMBL" id="GJT16918.1"/>
    </source>
</evidence>
<dbReference type="PANTHER" id="PTHR33116:SF84">
    <property type="entry name" value="RNA-DIRECTED DNA POLYMERASE"/>
    <property type="match status" value="1"/>
</dbReference>
<dbReference type="GO" id="GO:0003964">
    <property type="term" value="F:RNA-directed DNA polymerase activity"/>
    <property type="evidence" value="ECO:0007669"/>
    <property type="project" value="UniProtKB-KW"/>
</dbReference>
<evidence type="ECO:0000256" key="1">
    <source>
        <dbReference type="SAM" id="Coils"/>
    </source>
</evidence>
<dbReference type="Pfam" id="PF13966">
    <property type="entry name" value="zf-RVT"/>
    <property type="match status" value="1"/>
</dbReference>
<comment type="caution">
    <text evidence="4">The sequence shown here is derived from an EMBL/GenBank/DDBJ whole genome shotgun (WGS) entry which is preliminary data.</text>
</comment>
<reference evidence="4" key="2">
    <citation type="submission" date="2022-01" db="EMBL/GenBank/DDBJ databases">
        <authorList>
            <person name="Yamashiro T."/>
            <person name="Shiraishi A."/>
            <person name="Satake H."/>
            <person name="Nakayama K."/>
        </authorList>
    </citation>
    <scope>NUCLEOTIDE SEQUENCE</scope>
</reference>
<keyword evidence="4" id="KW-0548">Nucleotidyltransferase</keyword>
<sequence length="1142" mass="130906">MADKGSPKTGWNVQHDVISSIRKSANKYAVLDEDNEIESLLAEEKEVDNEVIDVYEETSGSAKKMTRNEIGSSYVDVLNGPKGWGNMKNLIMDEKLNVYVILETRIKGIMSRKWEICCLENGVGMIILLNVVSLSVIMGDLNVSLNQDDHSEGIFGMTQDIEEFSDCINTIKMEDIYNNGLHFTWTKSLFNPKTSILNNIDRVIGNEKFLKDHLRAHVVFLPYGISDHNPAVLSYPRLIKLKSKSFRFANYIADMDGFLDLAMNKLNWKNGNLLKNVKKLKSRLDDIQIKIDVDPSNIHLREQGVSVFHEYVLAFEDEEKLLLQKTKVKWLKEGDRNSAFFHKVLKGRTNRSRFEEICGEDNVKYSCGQIDNHEADKMIGEFTNEEIKYEIFDIDDNKSPSPDGYTTKFFKNLGRSMLLKGYDCIRGPKRCAVKIDIQKAYDTVNWKFLENALRMFGFHSKMVNCIMTCVSTPSHTICLNGKRYGYFKGGRGLRQGDPITFFKYHHGCKGLKITHLCFADDLLVLYYGDVESAIVIKKALDKFSDVSGGEKLELHGKRFPILRQIPTPNLNIEIKDKLLWKTSNGITKEFSSNQVWKDLKILNGHVQWWKVIWFSQNVPRQAFVLWMAMKKKLVTQDKLVLWYPVWSKVQVMANVSDLKNLENNVCKFLNMPYKNSIWSIVRRLTIASTVYHIWQERNLKVFQKMIRSPQILIQIILDSVKSRLLSLKVKNSSVVKAVKKLGKITYAKAINQGSVKRYFLEILDLNEFLNYEGSSVSVTSESLVYLNDIEVDVAIVPRPLKDDEGVGSLGHKDVVEGHKAVVDGRIQKESKTVEEHSSFIQGGGSFVGSTRPSEVENITMSFHTTLKVDNLFDEHAVYQTITDLICEHDSLLRMMSLWKSVTDEAHRLRLSLKQADRLSAKLKKDVQARKARWKAEKICLVNKLKKYVEEKETVLGEKATILEEKESVLIHARDKEIKLDGLLIADQENIACLEAELPNIKALTNESFNKVSVVEAENKELVSFFPTFERRVVVYYMFGNEVAKVQRCAMTLDNSIFSMDLKAKHLGILDKDLKLRINAQEELRHVSIKFIFTHWTNLYSLIDNDGLPLEDLNKIVLLIMMPLPHQLNLNCSFLVDNLYCCI</sequence>
<evidence type="ECO:0000259" key="3">
    <source>
        <dbReference type="Pfam" id="PF13966"/>
    </source>
</evidence>
<dbReference type="EMBL" id="BQNB010013514">
    <property type="protein sequence ID" value="GJT16918.1"/>
    <property type="molecule type" value="Genomic_DNA"/>
</dbReference>
<dbReference type="InterPro" id="IPR000477">
    <property type="entry name" value="RT_dom"/>
</dbReference>
<dbReference type="PANTHER" id="PTHR33116">
    <property type="entry name" value="REVERSE TRANSCRIPTASE ZINC-BINDING DOMAIN-CONTAINING PROTEIN-RELATED-RELATED"/>
    <property type="match status" value="1"/>
</dbReference>
<dbReference type="InterPro" id="IPR043502">
    <property type="entry name" value="DNA/RNA_pol_sf"/>
</dbReference>
<feature type="domain" description="Reverse transcriptase zinc-binding" evidence="3">
    <location>
        <begin position="590"/>
        <end position="642"/>
    </location>
</feature>
<gene>
    <name evidence="4" type="ORF">Tco_0875624</name>
</gene>
<evidence type="ECO:0000259" key="2">
    <source>
        <dbReference type="Pfam" id="PF00078"/>
    </source>
</evidence>
<keyword evidence="1" id="KW-0175">Coiled coil</keyword>
<dbReference type="Proteomes" id="UP001151760">
    <property type="component" value="Unassembled WGS sequence"/>
</dbReference>
<accession>A0ABQ5BSY7</accession>
<dbReference type="InterPro" id="IPR036691">
    <property type="entry name" value="Endo/exonu/phosph_ase_sf"/>
</dbReference>
<proteinExistence type="predicted"/>
<reference evidence="4" key="1">
    <citation type="journal article" date="2022" name="Int. J. Mol. Sci.">
        <title>Draft Genome of Tanacetum Coccineum: Genomic Comparison of Closely Related Tanacetum-Family Plants.</title>
        <authorList>
            <person name="Yamashiro T."/>
            <person name="Shiraishi A."/>
            <person name="Nakayama K."/>
            <person name="Satake H."/>
        </authorList>
    </citation>
    <scope>NUCLEOTIDE SEQUENCE</scope>
</reference>
<dbReference type="Pfam" id="PF00078">
    <property type="entry name" value="RVT_1"/>
    <property type="match status" value="1"/>
</dbReference>
<dbReference type="InterPro" id="IPR026960">
    <property type="entry name" value="RVT-Znf"/>
</dbReference>
<feature type="coiled-coil region" evidence="1">
    <location>
        <begin position="263"/>
        <end position="290"/>
    </location>
</feature>
<feature type="domain" description="Reverse transcriptase" evidence="2">
    <location>
        <begin position="425"/>
        <end position="545"/>
    </location>
</feature>
<keyword evidence="4" id="KW-0808">Transferase</keyword>
<keyword evidence="5" id="KW-1185">Reference proteome</keyword>
<dbReference type="SUPFAM" id="SSF56219">
    <property type="entry name" value="DNase I-like"/>
    <property type="match status" value="1"/>
</dbReference>
<protein>
    <submittedName>
        <fullName evidence="4">RNA-directed DNA polymerase, eukaryota, reverse transcriptase zinc-binding domain protein</fullName>
    </submittedName>
</protein>
<organism evidence="4 5">
    <name type="scientific">Tanacetum coccineum</name>
    <dbReference type="NCBI Taxonomy" id="301880"/>
    <lineage>
        <taxon>Eukaryota</taxon>
        <taxon>Viridiplantae</taxon>
        <taxon>Streptophyta</taxon>
        <taxon>Embryophyta</taxon>
        <taxon>Tracheophyta</taxon>
        <taxon>Spermatophyta</taxon>
        <taxon>Magnoliopsida</taxon>
        <taxon>eudicotyledons</taxon>
        <taxon>Gunneridae</taxon>
        <taxon>Pentapetalae</taxon>
        <taxon>asterids</taxon>
        <taxon>campanulids</taxon>
        <taxon>Asterales</taxon>
        <taxon>Asteraceae</taxon>
        <taxon>Asteroideae</taxon>
        <taxon>Anthemideae</taxon>
        <taxon>Anthemidinae</taxon>
        <taxon>Tanacetum</taxon>
    </lineage>
</organism>
<keyword evidence="4" id="KW-0695">RNA-directed DNA polymerase</keyword>
<name>A0ABQ5BSY7_9ASTR</name>